<keyword evidence="3" id="KW-0238">DNA-binding</keyword>
<evidence type="ECO:0000256" key="2">
    <source>
        <dbReference type="ARBA" id="ARBA00022747"/>
    </source>
</evidence>
<dbReference type="InterPro" id="IPR051212">
    <property type="entry name" value="Type-I_RE_S_subunit"/>
</dbReference>
<name>A0ABN6PSJ5_9BURK</name>
<keyword evidence="4" id="KW-0175">Coiled coil</keyword>
<dbReference type="SUPFAM" id="SSF116734">
    <property type="entry name" value="DNA methylase specificity domain"/>
    <property type="match status" value="2"/>
</dbReference>
<evidence type="ECO:0000256" key="4">
    <source>
        <dbReference type="SAM" id="Coils"/>
    </source>
</evidence>
<dbReference type="EMBL" id="AP025730">
    <property type="protein sequence ID" value="BDI08131.1"/>
    <property type="molecule type" value="Genomic_DNA"/>
</dbReference>
<feature type="domain" description="Type I restriction modification DNA specificity" evidence="5">
    <location>
        <begin position="289"/>
        <end position="467"/>
    </location>
</feature>
<dbReference type="Pfam" id="PF01420">
    <property type="entry name" value="Methylase_S"/>
    <property type="match status" value="2"/>
</dbReference>
<evidence type="ECO:0000259" key="5">
    <source>
        <dbReference type="Pfam" id="PF01420"/>
    </source>
</evidence>
<dbReference type="RefSeq" id="WP_251971260.1">
    <property type="nucleotide sequence ID" value="NZ_AP025730.1"/>
</dbReference>
<dbReference type="Proteomes" id="UP001057498">
    <property type="component" value="Chromosome"/>
</dbReference>
<protein>
    <recommendedName>
        <fullName evidence="5">Type I restriction modification DNA specificity domain-containing protein</fullName>
    </recommendedName>
</protein>
<dbReference type="PANTHER" id="PTHR43140">
    <property type="entry name" value="TYPE-1 RESTRICTION ENZYME ECOKI SPECIFICITY PROTEIN"/>
    <property type="match status" value="1"/>
</dbReference>
<organism evidence="6 7">
    <name type="scientific">Sphaerotilus microaerophilus</name>
    <dbReference type="NCBI Taxonomy" id="2914710"/>
    <lineage>
        <taxon>Bacteria</taxon>
        <taxon>Pseudomonadati</taxon>
        <taxon>Pseudomonadota</taxon>
        <taxon>Betaproteobacteria</taxon>
        <taxon>Burkholderiales</taxon>
        <taxon>Sphaerotilaceae</taxon>
        <taxon>Sphaerotilus</taxon>
    </lineage>
</organism>
<feature type="coiled-coil region" evidence="4">
    <location>
        <begin position="453"/>
        <end position="480"/>
    </location>
</feature>
<sequence length="488" mass="54119">MTAAVMENLELLAGAPAGVERLRSLILELAATGQLVATEGESRQLRIDEFCTVQGGIQKTPLRAPVSHHFPYLRVANVQRGRIDVASLERYELTPDELERWRLVPGDLLIVEGNGSESEIGRCAVWRGEVSDCVYQNHLMRVRPSAEACIDFLAMYLNSPVGSAHMRRLAITTSGLFNLSVGKIRSIPVRLPPLPEQHRIVAKVDELMALCDRLEARQQDAEAAHARLVQALLDSLTQARDAEEFQTCWQRVAEQFDAVFTTDGSVDSLKQTVMQIGVEGRLCAGAPRSTWQLKTINEFCTVQGGIQKTPLRAPVRHHFPYLRVANVQRGRIDVAQLERYELAPDELDRWRLYAGDLLIVEGNGSETEIGRCAIWHGEVDDCVYQNHLMRVRPTDDDAVEYLALYLNSPVGTAHMRRLAITTSGLFNLSVGKIRSIPVELPPPAEQRRIVAKVTELLALCDQLKARIAAARAKHAQLAEALVAQAVAG</sequence>
<feature type="coiled-coil region" evidence="4">
    <location>
        <begin position="204"/>
        <end position="231"/>
    </location>
</feature>
<keyword evidence="2" id="KW-0680">Restriction system</keyword>
<evidence type="ECO:0000313" key="7">
    <source>
        <dbReference type="Proteomes" id="UP001057498"/>
    </source>
</evidence>
<keyword evidence="7" id="KW-1185">Reference proteome</keyword>
<evidence type="ECO:0000256" key="3">
    <source>
        <dbReference type="ARBA" id="ARBA00023125"/>
    </source>
</evidence>
<accession>A0ABN6PSJ5</accession>
<evidence type="ECO:0000313" key="6">
    <source>
        <dbReference type="EMBL" id="BDI08131.1"/>
    </source>
</evidence>
<comment type="similarity">
    <text evidence="1">Belongs to the type-I restriction system S methylase family.</text>
</comment>
<dbReference type="InterPro" id="IPR044946">
    <property type="entry name" value="Restrct_endonuc_typeI_TRD_sf"/>
</dbReference>
<dbReference type="Gene3D" id="3.90.220.20">
    <property type="entry name" value="DNA methylase specificity domains"/>
    <property type="match status" value="2"/>
</dbReference>
<evidence type="ECO:0000256" key="1">
    <source>
        <dbReference type="ARBA" id="ARBA00010923"/>
    </source>
</evidence>
<reference evidence="6" key="1">
    <citation type="submission" date="2022-04" db="EMBL/GenBank/DDBJ databases">
        <title>Whole genome sequence of Sphaerotilus sp. FB-5.</title>
        <authorList>
            <person name="Takeda M."/>
            <person name="Narihara S."/>
            <person name="Akimoto M."/>
            <person name="Akimoto R."/>
            <person name="Nishiyashiki S."/>
            <person name="Murakami T."/>
        </authorList>
    </citation>
    <scope>NUCLEOTIDE SEQUENCE</scope>
    <source>
        <strain evidence="6">FB-5</strain>
    </source>
</reference>
<dbReference type="PANTHER" id="PTHR43140:SF1">
    <property type="entry name" value="TYPE I RESTRICTION ENZYME ECOKI SPECIFICITY SUBUNIT"/>
    <property type="match status" value="1"/>
</dbReference>
<gene>
    <name evidence="6" type="ORF">CATMQ487_51010</name>
</gene>
<proteinExistence type="inferred from homology"/>
<feature type="domain" description="Type I restriction modification DNA specificity" evidence="5">
    <location>
        <begin position="71"/>
        <end position="219"/>
    </location>
</feature>
<dbReference type="InterPro" id="IPR000055">
    <property type="entry name" value="Restrct_endonuc_typeI_TRD"/>
</dbReference>
<dbReference type="CDD" id="cd17253">
    <property type="entry name" value="RMtype1_S_Eco933I-TRD2-CR2_like"/>
    <property type="match status" value="2"/>
</dbReference>